<organism evidence="2 3">
    <name type="scientific">Kalanchoe fedtschenkoi</name>
    <name type="common">Lavender scallops</name>
    <name type="synonym">South American air plant</name>
    <dbReference type="NCBI Taxonomy" id="63787"/>
    <lineage>
        <taxon>Eukaryota</taxon>
        <taxon>Viridiplantae</taxon>
        <taxon>Streptophyta</taxon>
        <taxon>Embryophyta</taxon>
        <taxon>Tracheophyta</taxon>
        <taxon>Spermatophyta</taxon>
        <taxon>Magnoliopsida</taxon>
        <taxon>eudicotyledons</taxon>
        <taxon>Gunneridae</taxon>
        <taxon>Pentapetalae</taxon>
        <taxon>Saxifragales</taxon>
        <taxon>Crassulaceae</taxon>
        <taxon>Kalanchoe</taxon>
    </lineage>
</organism>
<dbReference type="AlphaFoldDB" id="A0A7N0RCQ5"/>
<keyword evidence="3" id="KW-1185">Reference proteome</keyword>
<dbReference type="Gramene" id="Kaladp0008s0176.1.v1.1">
    <property type="protein sequence ID" value="Kaladp0008s0176.1.v1.1"/>
    <property type="gene ID" value="Kaladp0008s0176.v1.1"/>
</dbReference>
<dbReference type="EnsemblPlants" id="Kaladp0008s0176.1.v1.1">
    <property type="protein sequence ID" value="Kaladp0008s0176.1.v1.1"/>
    <property type="gene ID" value="Kaladp0008s0176.v1.1"/>
</dbReference>
<name>A0A7N0RCQ5_KALFE</name>
<proteinExistence type="predicted"/>
<reference evidence="2" key="1">
    <citation type="submission" date="2021-01" db="UniProtKB">
        <authorList>
            <consortium name="EnsemblPlants"/>
        </authorList>
    </citation>
    <scope>IDENTIFICATION</scope>
</reference>
<feature type="region of interest" description="Disordered" evidence="1">
    <location>
        <begin position="22"/>
        <end position="45"/>
    </location>
</feature>
<dbReference type="PANTHER" id="PTHR38382">
    <property type="entry name" value="RNA-BINDING PROTEIN"/>
    <property type="match status" value="1"/>
</dbReference>
<evidence type="ECO:0000256" key="1">
    <source>
        <dbReference type="SAM" id="MobiDB-lite"/>
    </source>
</evidence>
<feature type="compositionally biased region" description="Polar residues" evidence="1">
    <location>
        <begin position="28"/>
        <end position="45"/>
    </location>
</feature>
<protein>
    <submittedName>
        <fullName evidence="2">Uncharacterized protein</fullName>
    </submittedName>
</protein>
<dbReference type="PANTHER" id="PTHR38382:SF1">
    <property type="entry name" value="RNA-BINDING PROTEIN"/>
    <property type="match status" value="1"/>
</dbReference>
<evidence type="ECO:0000313" key="2">
    <source>
        <dbReference type="EnsemblPlants" id="Kaladp0008s0176.1.v1.1"/>
    </source>
</evidence>
<accession>A0A7N0RCQ5</accession>
<evidence type="ECO:0000313" key="3">
    <source>
        <dbReference type="Proteomes" id="UP000594263"/>
    </source>
</evidence>
<sequence>MKKIGKETSPIRLAGQRSITASLPFGSSDRSCVSQTGSPGGSRNISLSDFLSRKLHKSVVLPETDKDKQKLSSSVVCRRNFSGPLILQNGVDNDEIGACEVWEGVGSSTLGGLDWH</sequence>
<dbReference type="Proteomes" id="UP000594263">
    <property type="component" value="Unplaced"/>
</dbReference>